<evidence type="ECO:0000259" key="6">
    <source>
        <dbReference type="PROSITE" id="PS50835"/>
    </source>
</evidence>
<evidence type="ECO:0000313" key="7">
    <source>
        <dbReference type="Ensembl" id="ENSECRP00000024374.1"/>
    </source>
</evidence>
<feature type="signal peptide" evidence="5">
    <location>
        <begin position="1"/>
        <end position="23"/>
    </location>
</feature>
<evidence type="ECO:0000256" key="3">
    <source>
        <dbReference type="ARBA" id="ARBA00023319"/>
    </source>
</evidence>
<dbReference type="Pfam" id="PF07686">
    <property type="entry name" value="V-set"/>
    <property type="match status" value="1"/>
</dbReference>
<keyword evidence="8" id="KW-1185">Reference proteome</keyword>
<dbReference type="InterPro" id="IPR007110">
    <property type="entry name" value="Ig-like_dom"/>
</dbReference>
<protein>
    <submittedName>
        <fullName evidence="7">Butyrophilin subfamily 3 member A2-like</fullName>
    </submittedName>
</protein>
<dbReference type="GeneTree" id="ENSGT01120000271914"/>
<evidence type="ECO:0000256" key="4">
    <source>
        <dbReference type="SAM" id="Phobius"/>
    </source>
</evidence>
<feature type="chain" id="PRO_5034838099" evidence="5">
    <location>
        <begin position="24"/>
        <end position="421"/>
    </location>
</feature>
<keyword evidence="4" id="KW-1133">Transmembrane helix</keyword>
<dbReference type="GO" id="GO:0050852">
    <property type="term" value="P:T cell receptor signaling pathway"/>
    <property type="evidence" value="ECO:0007669"/>
    <property type="project" value="TreeGrafter"/>
</dbReference>
<proteinExistence type="predicted"/>
<dbReference type="FunFam" id="2.60.40.10:FF:000208">
    <property type="entry name" value="Butyrophilin subfamily 1 member A1"/>
    <property type="match status" value="1"/>
</dbReference>
<dbReference type="InterPro" id="IPR013783">
    <property type="entry name" value="Ig-like_fold"/>
</dbReference>
<keyword evidence="4" id="KW-0812">Transmembrane</keyword>
<dbReference type="AlphaFoldDB" id="A0A8C4T0K0"/>
<dbReference type="SMART" id="SM00409">
    <property type="entry name" value="IG"/>
    <property type="match status" value="1"/>
</dbReference>
<keyword evidence="3" id="KW-0393">Immunoglobulin domain</keyword>
<reference evidence="7" key="1">
    <citation type="submission" date="2025-08" db="UniProtKB">
        <authorList>
            <consortium name="Ensembl"/>
        </authorList>
    </citation>
    <scope>IDENTIFICATION</scope>
</reference>
<dbReference type="PANTHER" id="PTHR24100:SF130">
    <property type="entry name" value="BUTYROPHILIN-LIKE PROTEIN 9"/>
    <property type="match status" value="1"/>
</dbReference>
<dbReference type="InterPro" id="IPR036179">
    <property type="entry name" value="Ig-like_dom_sf"/>
</dbReference>
<name>A0A8C4T0K0_ERPCA</name>
<feature type="domain" description="Ig-like" evidence="6">
    <location>
        <begin position="24"/>
        <end position="135"/>
    </location>
</feature>
<sequence>MKAQKGWSCFVFLLLHMTHVAWTQRFQVVAPSSAVLVHAGEDVTLPASLSPAISAQGFEVRWFRDAFYSPALLYQDFHIRPEHQIQAYNGRTELFPEELLNGNVSLRLQDVHVSDGGLYTCFVESVLWNEEVHITLNVEVLGGQPSISIRFTEDQQTRLECTSDKWGTTPDVTWRDMNGVDVTAESSVTEERDNNRFLRVSSFIFIKQEFNVFSCLMTSKMPKPDWHAGLTVYVFSPGVSGWSVVFWLLLLLYVAVPALLVFQWRRMRGLKARCESKVYSLSLCYLSKEIEKIKAPAFSQTIPKVLQRYHHEDLLKITEYFRPHLAYLIKAKMMNILESLVSKEILTNDEIVKVKEESEGTESVDSFIGEVMKKDRVVLMSLWEALAEQLERLQSPNLITLMEEVTEERKKLLKEIDTRNE</sequence>
<dbReference type="GO" id="GO:0001817">
    <property type="term" value="P:regulation of cytokine production"/>
    <property type="evidence" value="ECO:0007669"/>
    <property type="project" value="TreeGrafter"/>
</dbReference>
<reference evidence="7" key="2">
    <citation type="submission" date="2025-09" db="UniProtKB">
        <authorList>
            <consortium name="Ensembl"/>
        </authorList>
    </citation>
    <scope>IDENTIFICATION</scope>
</reference>
<evidence type="ECO:0000256" key="2">
    <source>
        <dbReference type="ARBA" id="ARBA00023136"/>
    </source>
</evidence>
<dbReference type="PANTHER" id="PTHR24100">
    <property type="entry name" value="BUTYROPHILIN"/>
    <property type="match status" value="1"/>
</dbReference>
<dbReference type="GO" id="GO:0009897">
    <property type="term" value="C:external side of plasma membrane"/>
    <property type="evidence" value="ECO:0007669"/>
    <property type="project" value="TreeGrafter"/>
</dbReference>
<evidence type="ECO:0000256" key="1">
    <source>
        <dbReference type="ARBA" id="ARBA00004370"/>
    </source>
</evidence>
<dbReference type="GO" id="GO:0005102">
    <property type="term" value="F:signaling receptor binding"/>
    <property type="evidence" value="ECO:0007669"/>
    <property type="project" value="TreeGrafter"/>
</dbReference>
<dbReference type="PROSITE" id="PS50835">
    <property type="entry name" value="IG_LIKE"/>
    <property type="match status" value="2"/>
</dbReference>
<dbReference type="InterPro" id="IPR053896">
    <property type="entry name" value="BTN3A2-like_Ig-C"/>
</dbReference>
<dbReference type="InterPro" id="IPR050504">
    <property type="entry name" value="IgSF_BTN/MOG"/>
</dbReference>
<evidence type="ECO:0000256" key="5">
    <source>
        <dbReference type="SAM" id="SignalP"/>
    </source>
</evidence>
<evidence type="ECO:0000313" key="8">
    <source>
        <dbReference type="Proteomes" id="UP000694620"/>
    </source>
</evidence>
<feature type="transmembrane region" description="Helical" evidence="4">
    <location>
        <begin position="241"/>
        <end position="262"/>
    </location>
</feature>
<dbReference type="InterPro" id="IPR003599">
    <property type="entry name" value="Ig_sub"/>
</dbReference>
<accession>A0A8C4T0K0</accession>
<keyword evidence="5" id="KW-0732">Signal</keyword>
<dbReference type="InterPro" id="IPR013106">
    <property type="entry name" value="Ig_V-set"/>
</dbReference>
<dbReference type="Ensembl" id="ENSECRT00000024908.1">
    <property type="protein sequence ID" value="ENSECRP00000024374.1"/>
    <property type="gene ID" value="ENSECRG00000016504.1"/>
</dbReference>
<dbReference type="SUPFAM" id="SSF48726">
    <property type="entry name" value="Immunoglobulin"/>
    <property type="match status" value="2"/>
</dbReference>
<dbReference type="Gene3D" id="2.60.40.10">
    <property type="entry name" value="Immunoglobulins"/>
    <property type="match status" value="2"/>
</dbReference>
<feature type="domain" description="Ig-like" evidence="6">
    <location>
        <begin position="145"/>
        <end position="231"/>
    </location>
</feature>
<keyword evidence="2 4" id="KW-0472">Membrane</keyword>
<comment type="subcellular location">
    <subcellularLocation>
        <location evidence="1">Membrane</location>
    </subcellularLocation>
</comment>
<dbReference type="Pfam" id="PF22705">
    <property type="entry name" value="C2-set_3"/>
    <property type="match status" value="1"/>
</dbReference>
<dbReference type="Proteomes" id="UP000694620">
    <property type="component" value="Unassembled WGS sequence"/>
</dbReference>
<organism evidence="7 8">
    <name type="scientific">Erpetoichthys calabaricus</name>
    <name type="common">Rope fish</name>
    <name type="synonym">Calamoichthys calabaricus</name>
    <dbReference type="NCBI Taxonomy" id="27687"/>
    <lineage>
        <taxon>Eukaryota</taxon>
        <taxon>Metazoa</taxon>
        <taxon>Chordata</taxon>
        <taxon>Craniata</taxon>
        <taxon>Vertebrata</taxon>
        <taxon>Euteleostomi</taxon>
        <taxon>Actinopterygii</taxon>
        <taxon>Polypteriformes</taxon>
        <taxon>Polypteridae</taxon>
        <taxon>Erpetoichthys</taxon>
    </lineage>
</organism>